<dbReference type="SUPFAM" id="SSF110849">
    <property type="entry name" value="ParB/Sulfiredoxin"/>
    <property type="match status" value="1"/>
</dbReference>
<dbReference type="SUPFAM" id="SSF109709">
    <property type="entry name" value="KorB DNA-binding domain-like"/>
    <property type="match status" value="1"/>
</dbReference>
<evidence type="ECO:0008006" key="2">
    <source>
        <dbReference type="Google" id="ProtNLM"/>
    </source>
</evidence>
<dbReference type="EMBL" id="LAZR01010171">
    <property type="protein sequence ID" value="KKM68416.1"/>
    <property type="molecule type" value="Genomic_DNA"/>
</dbReference>
<dbReference type="GO" id="GO:0007059">
    <property type="term" value="P:chromosome segregation"/>
    <property type="evidence" value="ECO:0007669"/>
    <property type="project" value="TreeGrafter"/>
</dbReference>
<proteinExistence type="predicted"/>
<comment type="caution">
    <text evidence="1">The sequence shown here is derived from an EMBL/GenBank/DDBJ whole genome shotgun (WGS) entry which is preliminary data.</text>
</comment>
<accession>A0A0F9K149</accession>
<dbReference type="InterPro" id="IPR050336">
    <property type="entry name" value="Chromosome_partition/occlusion"/>
</dbReference>
<protein>
    <recommendedName>
        <fullName evidence="2">ParB/Sulfiredoxin domain-containing protein</fullName>
    </recommendedName>
</protein>
<dbReference type="PANTHER" id="PTHR33375:SF1">
    <property type="entry name" value="CHROMOSOME-PARTITIONING PROTEIN PARB-RELATED"/>
    <property type="match status" value="1"/>
</dbReference>
<dbReference type="Gene3D" id="3.90.1530.10">
    <property type="entry name" value="Conserved hypothetical protein from pyrococcus furiosus pfu- 392566-001, ParB domain"/>
    <property type="match status" value="1"/>
</dbReference>
<organism evidence="1">
    <name type="scientific">marine sediment metagenome</name>
    <dbReference type="NCBI Taxonomy" id="412755"/>
    <lineage>
        <taxon>unclassified sequences</taxon>
        <taxon>metagenomes</taxon>
        <taxon>ecological metagenomes</taxon>
    </lineage>
</organism>
<sequence length="309" mass="35687">MTEAEIHTISKKYESLRLRDKNREKYLLQSILEHGIREPLQCVQDDGPKYILLDGFKRLRCSYKLNIRMVPIVLLGGDEVSSILHLIRLSIENSLSTLEQAGFVDELHRQYGLTVTDIADRLERSKAWVSVRLGIIGEMSPVVRKEVFSGRFPVRSYMYTLRQFTRVNSIPGKEIDMFVSSVAGKGLSTRDIERLAYGYFRGGERLKRQIEQGNLEWTLRQMKKGEPAYQAEEGLSEAEWSVVRDMELAQKYLSRICYGLSEKELSSKAFHARALLLIEGLFDTVDKFQAQIRRFYDTRAYQGNNQNTV</sequence>
<evidence type="ECO:0000313" key="1">
    <source>
        <dbReference type="EMBL" id="KKM68416.1"/>
    </source>
</evidence>
<dbReference type="AlphaFoldDB" id="A0A0F9K149"/>
<dbReference type="InterPro" id="IPR036086">
    <property type="entry name" value="ParB/Sulfiredoxin_sf"/>
</dbReference>
<dbReference type="Gene3D" id="1.10.10.2830">
    <property type="match status" value="1"/>
</dbReference>
<reference evidence="1" key="1">
    <citation type="journal article" date="2015" name="Nature">
        <title>Complex archaea that bridge the gap between prokaryotes and eukaryotes.</title>
        <authorList>
            <person name="Spang A."/>
            <person name="Saw J.H."/>
            <person name="Jorgensen S.L."/>
            <person name="Zaremba-Niedzwiedzka K."/>
            <person name="Martijn J."/>
            <person name="Lind A.E."/>
            <person name="van Eijk R."/>
            <person name="Schleper C."/>
            <person name="Guy L."/>
            <person name="Ettema T.J."/>
        </authorList>
    </citation>
    <scope>NUCLEOTIDE SEQUENCE</scope>
</reference>
<dbReference type="PANTHER" id="PTHR33375">
    <property type="entry name" value="CHROMOSOME-PARTITIONING PROTEIN PARB-RELATED"/>
    <property type="match status" value="1"/>
</dbReference>
<gene>
    <name evidence="1" type="ORF">LCGC14_1461120</name>
</gene>
<name>A0A0F9K149_9ZZZZ</name>
<dbReference type="GO" id="GO:0005694">
    <property type="term" value="C:chromosome"/>
    <property type="evidence" value="ECO:0007669"/>
    <property type="project" value="TreeGrafter"/>
</dbReference>